<protein>
    <recommendedName>
        <fullName evidence="3">F-box domain-containing protein</fullName>
    </recommendedName>
</protein>
<evidence type="ECO:0008006" key="3">
    <source>
        <dbReference type="Google" id="ProtNLM"/>
    </source>
</evidence>
<keyword evidence="2" id="KW-1185">Reference proteome</keyword>
<accession>A0ABR2Z8A4</accession>
<proteinExistence type="predicted"/>
<evidence type="ECO:0000313" key="2">
    <source>
        <dbReference type="Proteomes" id="UP001437256"/>
    </source>
</evidence>
<organism evidence="1 2">
    <name type="scientific">Marasmius tenuissimus</name>
    <dbReference type="NCBI Taxonomy" id="585030"/>
    <lineage>
        <taxon>Eukaryota</taxon>
        <taxon>Fungi</taxon>
        <taxon>Dikarya</taxon>
        <taxon>Basidiomycota</taxon>
        <taxon>Agaricomycotina</taxon>
        <taxon>Agaricomycetes</taxon>
        <taxon>Agaricomycetidae</taxon>
        <taxon>Agaricales</taxon>
        <taxon>Marasmiineae</taxon>
        <taxon>Marasmiaceae</taxon>
        <taxon>Marasmius</taxon>
    </lineage>
</organism>
<dbReference type="Proteomes" id="UP001437256">
    <property type="component" value="Unassembled WGS sequence"/>
</dbReference>
<dbReference type="EMBL" id="JBBXMP010000524">
    <property type="protein sequence ID" value="KAL0057472.1"/>
    <property type="molecule type" value="Genomic_DNA"/>
</dbReference>
<comment type="caution">
    <text evidence="1">The sequence shown here is derived from an EMBL/GenBank/DDBJ whole genome shotgun (WGS) entry which is preliminary data.</text>
</comment>
<name>A0ABR2Z8A4_9AGAR</name>
<sequence>MQGLHKSLPTSAYRDPLGHEYDHDLQQARLRDDVDTLRAYNALISRHDVIRKQLVAHRNEVERRVQRRRHYLSSIRKVPPEIWADIFALLCFSENDDTWPVREHYPTQPSYAVRISEFRDMIPQTLSHVCAQWRDVAIHHRMLWTRISVDLAVFLQSHVVPFQNRALEAFRTVLKRSGAMPLHLRLESYSLEQNSQYQLPRPLREVFEQAFVRTMSIDTTVDLFQQVDFAGATSFPALRYAVLESHRLLVPLERYSREQVHALLAAPNLNNIFVGTIRWLAALAPFPFRNVTTFACHAAFTKSDLRQIHQACPRLEDLNIRVNWLSIVDAESDVLTFSFLRNLVLQYDGWSPTPVLNHLIAPSLISIVHDSSVYGRDMIEAFLYFVERSNCALRMICFRVDFICVVDEARTLWDRLIDIATTLESFEISVLTSDVTQSKRVVDELLSLLKPLPPATPYAPLRNLETFSVTIEQGTFQPEDGSVLQSILHAFASVGRLRTTGHSSAPVDSLALASLSIQFRSWENNSPGHTAFALLCEESGFDEARLLEEAKNLTVNGLEIVLEVDGRVLFSSPLYQQSHSRFATTS</sequence>
<reference evidence="1 2" key="1">
    <citation type="submission" date="2024-05" db="EMBL/GenBank/DDBJ databases">
        <title>A draft genome resource for the thread blight pathogen Marasmius tenuissimus strain MS-2.</title>
        <authorList>
            <person name="Yulfo-Soto G.E."/>
            <person name="Baruah I.K."/>
            <person name="Amoako-Attah I."/>
            <person name="Bukari Y."/>
            <person name="Meinhardt L.W."/>
            <person name="Bailey B.A."/>
            <person name="Cohen S.P."/>
        </authorList>
    </citation>
    <scope>NUCLEOTIDE SEQUENCE [LARGE SCALE GENOMIC DNA]</scope>
    <source>
        <strain evidence="1 2">MS-2</strain>
    </source>
</reference>
<dbReference type="Gene3D" id="1.20.1280.50">
    <property type="match status" value="1"/>
</dbReference>
<gene>
    <name evidence="1" type="ORF">AAF712_015884</name>
</gene>
<evidence type="ECO:0000313" key="1">
    <source>
        <dbReference type="EMBL" id="KAL0057472.1"/>
    </source>
</evidence>